<sequence>MAKDFDIFVQIKIANCLMKKNLLFLMLFASWISFSQNNCVDAIVVCGNSNYEDLSATGVGIQELAGSNTCSSQENNSLWLSLKINSGGTLGFEITPTNTNGTTNTDINIDFDFFIFGPNASCSNIGQAIRCSTTNPSAANQGNNLTGMRSSDFDTSEGPGADGNSFVNWLNVNAGESYFLVIDRPIGSSNFKIDWTGSATFNAPPVATPPTIGTTYDLEECDSDGVLDNSTLFDLTSNSIKLISNQSNVDVKYFANNNDAQTGNNAISSPSAYANISDPQIIYARIESTVTQCFAVSDFEISIKGEIDFVTQKVNVCDIDNDGVWDFDLTLNDTSIKNGRAGVSVSYYLTENDAINSINSIIGNYQNISNPQTIWVRMESFVGGCFGVKPLELEIFDTPIATQPANMILCDDDNNGTMSFDLTSQNALINTEPGMVITYHASQNDADLNLNPIISPHENGFTTIFVRVENTLHPSCYDTTSFGLEVYNAAFPLDNTSITPVAYCDNTSVGTDTDGIIVFDLTERSIDILNGQAASEFTLTYFTASNYDPTSEILDPINFQNTVVGGQTIYVRMANNLESSCYSDTSFTIEVFELPVIQPTMIFKNCDEDGNPDGFTDYNLEEANAYITGGATDVTVTYHLSMVDADAGSNAVNPSPFNNATAATVYARVETIDGCHRVSTVSLEVSTTSFPAGYSYTLETCDNDDTIDGLHLFDLTQASSDMIAQFPSGQNLSVHYYTNQNDAQLEQNEIVSQSDYMSEAPLNQTLYVRVESNDNGACFGVGPFLELIVYERPEFEVISEAVVCLNLPPIILEAFNPKDVYTYEWTDENNQVISTEATVEVSVGGVYTVIATSGLNCESFPKTVTVIESDIAILDHDDVTITDDSSNNTITINNENNNLGLGDYEFALDDELGPFQDQSLFEQVMPGLHTIYVRDKNGCGLAMLEVSVIGFSKFFTPNNDGHNDTWTILGVSQDFYPTSLIYIYDRFGKILANVDPLGEGWDGYYNGVKLPSDDYWFSVQLIDTNGEIKNRKGHFSLLRK</sequence>
<evidence type="ECO:0000313" key="4">
    <source>
        <dbReference type="Proteomes" id="UP001252186"/>
    </source>
</evidence>
<feature type="chain" id="PRO_5046432589" evidence="2">
    <location>
        <begin position="36"/>
        <end position="1040"/>
    </location>
</feature>
<evidence type="ECO:0000256" key="1">
    <source>
        <dbReference type="SAM" id="MobiDB-lite"/>
    </source>
</evidence>
<dbReference type="Pfam" id="PF13585">
    <property type="entry name" value="CHU_C"/>
    <property type="match status" value="1"/>
</dbReference>
<dbReference type="RefSeq" id="WP_311593243.1">
    <property type="nucleotide sequence ID" value="NZ_JAVRHV010000003.1"/>
</dbReference>
<dbReference type="NCBIfam" id="TIGR04131">
    <property type="entry name" value="Bac_Flav_CTERM"/>
    <property type="match status" value="1"/>
</dbReference>
<feature type="region of interest" description="Disordered" evidence="1">
    <location>
        <begin position="140"/>
        <end position="159"/>
    </location>
</feature>
<organism evidence="3 4">
    <name type="scientific">Urechidicola vernalis</name>
    <dbReference type="NCBI Taxonomy" id="3075600"/>
    <lineage>
        <taxon>Bacteria</taxon>
        <taxon>Pseudomonadati</taxon>
        <taxon>Bacteroidota</taxon>
        <taxon>Flavobacteriia</taxon>
        <taxon>Flavobacteriales</taxon>
        <taxon>Flavobacteriaceae</taxon>
        <taxon>Urechidicola</taxon>
    </lineage>
</organism>
<evidence type="ECO:0000313" key="3">
    <source>
        <dbReference type="EMBL" id="MDT0553252.1"/>
    </source>
</evidence>
<name>A0ABU2Y4X9_9FLAO</name>
<comment type="caution">
    <text evidence="3">The sequence shown here is derived from an EMBL/GenBank/DDBJ whole genome shotgun (WGS) entry which is preliminary data.</text>
</comment>
<dbReference type="Proteomes" id="UP001252186">
    <property type="component" value="Unassembled WGS sequence"/>
</dbReference>
<keyword evidence="4" id="KW-1185">Reference proteome</keyword>
<feature type="compositionally biased region" description="Polar residues" evidence="1">
    <location>
        <begin position="140"/>
        <end position="149"/>
    </location>
</feature>
<evidence type="ECO:0000256" key="2">
    <source>
        <dbReference type="SAM" id="SignalP"/>
    </source>
</evidence>
<accession>A0ABU2Y4X9</accession>
<feature type="signal peptide" evidence="2">
    <location>
        <begin position="1"/>
        <end position="35"/>
    </location>
</feature>
<dbReference type="EMBL" id="JAVRHV010000003">
    <property type="protein sequence ID" value="MDT0553252.1"/>
    <property type="molecule type" value="Genomic_DNA"/>
</dbReference>
<protein>
    <submittedName>
        <fullName evidence="3">T9SS type B sorting domain-containing protein</fullName>
    </submittedName>
</protein>
<gene>
    <name evidence="3" type="ORF">RM519_08350</name>
</gene>
<proteinExistence type="predicted"/>
<keyword evidence="2" id="KW-0732">Signal</keyword>
<reference evidence="3 4" key="1">
    <citation type="submission" date="2023-09" db="EMBL/GenBank/DDBJ databases">
        <authorList>
            <person name="Rey-Velasco X."/>
        </authorList>
    </citation>
    <scope>NUCLEOTIDE SEQUENCE [LARGE SCALE GENOMIC DNA]</scope>
    <source>
        <strain evidence="3 4">P050</strain>
    </source>
</reference>
<dbReference type="InterPro" id="IPR026341">
    <property type="entry name" value="T9SS_type_B"/>
</dbReference>